<dbReference type="EMBL" id="LN899820">
    <property type="protein sequence ID" value="CUV53691.1"/>
    <property type="molecule type" value="Genomic_DNA"/>
</dbReference>
<feature type="region of interest" description="Disordered" evidence="1">
    <location>
        <begin position="179"/>
        <end position="200"/>
    </location>
</feature>
<evidence type="ECO:0000313" key="3">
    <source>
        <dbReference type="EMBL" id="CUV53691.1"/>
    </source>
</evidence>
<dbReference type="AlphaFoldDB" id="A0A0S4WQ09"/>
<gene>
    <name evidence="3" type="ORF">RUN215_v1_180014</name>
</gene>
<dbReference type="PROSITE" id="PS51257">
    <property type="entry name" value="PROKAR_LIPOPROTEIN"/>
    <property type="match status" value="1"/>
</dbReference>
<organism evidence="3">
    <name type="scientific">Ralstonia solanacearum</name>
    <name type="common">Pseudomonas solanacearum</name>
    <dbReference type="NCBI Taxonomy" id="305"/>
    <lineage>
        <taxon>Bacteria</taxon>
        <taxon>Pseudomonadati</taxon>
        <taxon>Pseudomonadota</taxon>
        <taxon>Betaproteobacteria</taxon>
        <taxon>Burkholderiales</taxon>
        <taxon>Burkholderiaceae</taxon>
        <taxon>Ralstonia</taxon>
        <taxon>Ralstonia solanacearum species complex</taxon>
    </lineage>
</organism>
<protein>
    <recommendedName>
        <fullName evidence="4">Lipoprotein transmembrane</fullName>
    </recommendedName>
</protein>
<feature type="chain" id="PRO_5006629584" description="Lipoprotein transmembrane" evidence="2">
    <location>
        <begin position="21"/>
        <end position="273"/>
    </location>
</feature>
<sequence>MKKKTLVVALGAVIVLAACGGGNGGSDSSSNGSGTTSGGSTSTGGSTTSSSLKPTQYALYKYGTQSSLSGSAGTVSNATANGGTLALDSGNTDLTITDATQGSMSASGFYITNRAQGSVIMLCDSLPSNGTVGTGTKSRYVGAAISTSDGTNQATQVTNAADLAGQTLYNIEDCSYQSAAGNPQGQNSAPDSSTASMTVDSSGNVTFNNGTANITAAQFSALLSGSAVTSSSANTYFTAYKIGSGSSAKSLIVERGIPTDTSKTGYVGMWITN</sequence>
<feature type="region of interest" description="Disordered" evidence="1">
    <location>
        <begin position="23"/>
        <end position="51"/>
    </location>
</feature>
<name>A0A0S4WQ09_RALSL</name>
<evidence type="ECO:0000256" key="1">
    <source>
        <dbReference type="SAM" id="MobiDB-lite"/>
    </source>
</evidence>
<reference evidence="3" key="1">
    <citation type="submission" date="2015-10" db="EMBL/GenBank/DDBJ databases">
        <authorList>
            <person name="Gilbert D.G."/>
        </authorList>
    </citation>
    <scope>NUCLEOTIDE SEQUENCE</scope>
    <source>
        <strain evidence="3">Phyl III-seqv23</strain>
    </source>
</reference>
<evidence type="ECO:0000256" key="2">
    <source>
        <dbReference type="SAM" id="SignalP"/>
    </source>
</evidence>
<evidence type="ECO:0008006" key="4">
    <source>
        <dbReference type="Google" id="ProtNLM"/>
    </source>
</evidence>
<keyword evidence="2" id="KW-0732">Signal</keyword>
<accession>A0A0S4WQ09</accession>
<proteinExistence type="predicted"/>
<feature type="signal peptide" evidence="2">
    <location>
        <begin position="1"/>
        <end position="20"/>
    </location>
</feature>
<feature type="compositionally biased region" description="Low complexity" evidence="1">
    <location>
        <begin position="26"/>
        <end position="51"/>
    </location>
</feature>